<keyword evidence="2 4" id="KW-0689">Ribosomal protein</keyword>
<evidence type="ECO:0000256" key="1">
    <source>
        <dbReference type="ARBA" id="ARBA00005257"/>
    </source>
</evidence>
<evidence type="ECO:0000256" key="2">
    <source>
        <dbReference type="ARBA" id="ARBA00022980"/>
    </source>
</evidence>
<dbReference type="Pfam" id="PF01201">
    <property type="entry name" value="Ribosomal_S8e"/>
    <property type="match status" value="1"/>
</dbReference>
<accession>R4V116</accession>
<evidence type="ECO:0000256" key="4">
    <source>
        <dbReference type="RuleBase" id="RU000669"/>
    </source>
</evidence>
<dbReference type="GO" id="GO:0003735">
    <property type="term" value="F:structural constituent of ribosome"/>
    <property type="evidence" value="ECO:0007669"/>
    <property type="project" value="InterPro"/>
</dbReference>
<protein>
    <recommendedName>
        <fullName evidence="4">40S ribosomal protein S8</fullName>
    </recommendedName>
</protein>
<evidence type="ECO:0000256" key="3">
    <source>
        <dbReference type="ARBA" id="ARBA00023274"/>
    </source>
</evidence>
<name>R4V116_COPFO</name>
<reference evidence="5" key="1">
    <citation type="submission" date="2013-02" db="EMBL/GenBank/DDBJ databases">
        <title>Immune-Related transcriptome of Coptotermes formosanus Shiraki workers: the defense mechanism.</title>
        <authorList>
            <person name="Hussain A."/>
            <person name="Li Y.F."/>
            <person name="Cheng Y."/>
            <person name="Liu Y."/>
            <person name="Chen C.C."/>
            <person name="Wen S.Y."/>
        </authorList>
    </citation>
    <scope>NUCLEOTIDE SEQUENCE</scope>
</reference>
<dbReference type="GO" id="GO:0006412">
    <property type="term" value="P:translation"/>
    <property type="evidence" value="ECO:0007669"/>
    <property type="project" value="InterPro"/>
</dbReference>
<dbReference type="GO" id="GO:0005840">
    <property type="term" value="C:ribosome"/>
    <property type="evidence" value="ECO:0007669"/>
    <property type="project" value="UniProtKB-KW"/>
</dbReference>
<dbReference type="AlphaFoldDB" id="R4V116"/>
<keyword evidence="3 4" id="KW-0687">Ribonucleoprotein</keyword>
<dbReference type="NCBIfam" id="TIGR00307">
    <property type="entry name" value="eS8"/>
    <property type="match status" value="1"/>
</dbReference>
<dbReference type="Gene3D" id="3.10.290.70">
    <property type="match status" value="1"/>
</dbReference>
<comment type="similarity">
    <text evidence="1 4">Belongs to the eukaryotic ribosomal protein eS8 family.</text>
</comment>
<organism evidence="5">
    <name type="scientific">Coptotermes formosanus</name>
    <name type="common">Formosan subterranean termite</name>
    <dbReference type="NCBI Taxonomy" id="36987"/>
    <lineage>
        <taxon>Eukaryota</taxon>
        <taxon>Metazoa</taxon>
        <taxon>Ecdysozoa</taxon>
        <taxon>Arthropoda</taxon>
        <taxon>Hexapoda</taxon>
        <taxon>Insecta</taxon>
        <taxon>Pterygota</taxon>
        <taxon>Neoptera</taxon>
        <taxon>Polyneoptera</taxon>
        <taxon>Dictyoptera</taxon>
        <taxon>Blattodea</taxon>
        <taxon>Blattoidea</taxon>
        <taxon>Termitoidae</taxon>
        <taxon>Rhinotermitidae</taxon>
        <taxon>Coptotermes</taxon>
    </lineage>
</organism>
<sequence length="200" mass="22510">MGITRMSDLKRSKTGARSIGWRKKRNHAKGRPAAATRIGAQKIHFVRVRGGNYKRRALRLDQGTFAWASENATRKVRIMSVVYHPSDNDLVRTNTLTKGSIVTVETGPFKEWFAKAKGKPLGNEKYEAPKNITDDMRKSWLKHKDDAPVESDLMSEFSSGRLLAVISSRPGQCGRADGYILEGEELKFYQEAIQKKKKSG</sequence>
<dbReference type="EMBL" id="KC571838">
    <property type="protein sequence ID" value="AGM32337.1"/>
    <property type="molecule type" value="mRNA"/>
</dbReference>
<dbReference type="PANTHER" id="PTHR10394">
    <property type="entry name" value="40S RIBOSOMAL PROTEIN S8"/>
    <property type="match status" value="1"/>
</dbReference>
<dbReference type="GO" id="GO:1990904">
    <property type="term" value="C:ribonucleoprotein complex"/>
    <property type="evidence" value="ECO:0007669"/>
    <property type="project" value="UniProtKB-KW"/>
</dbReference>
<dbReference type="CDD" id="cd11380">
    <property type="entry name" value="Ribosomal_S8e_like"/>
    <property type="match status" value="1"/>
</dbReference>
<evidence type="ECO:0000313" key="5">
    <source>
        <dbReference type="EMBL" id="AGM32337.1"/>
    </source>
</evidence>
<dbReference type="InterPro" id="IPR001047">
    <property type="entry name" value="Ribosomal_eS8"/>
</dbReference>
<dbReference type="InterPro" id="IPR022309">
    <property type="entry name" value="Ribosomal_Se8/biogenesis_NSA2"/>
</dbReference>
<proteinExistence type="evidence at transcript level"/>